<dbReference type="KEGG" id="chk:D4L85_24160"/>
<dbReference type="InterPro" id="IPR013538">
    <property type="entry name" value="ASHA1/2-like_C"/>
</dbReference>
<evidence type="ECO:0000313" key="4">
    <source>
        <dbReference type="Proteomes" id="UP000266183"/>
    </source>
</evidence>
<dbReference type="SUPFAM" id="SSF55961">
    <property type="entry name" value="Bet v1-like"/>
    <property type="match status" value="1"/>
</dbReference>
<gene>
    <name evidence="3" type="ORF">D4L85_24160</name>
</gene>
<evidence type="ECO:0000256" key="1">
    <source>
        <dbReference type="ARBA" id="ARBA00006817"/>
    </source>
</evidence>
<sequence>MKTQDYTTTITVHATAQEAFKGINNVTKWWTENLEGRSQKLNDEFTVRFGEVHVSTQKLVEVIPDKKVVWLVTYSHLNFIEEKDEWTGTKISFEIFEKDKTTQIRFTHLGLAPEGECFDACSNAWSQYVQQSLASLINTGKGHPTPKEEKTAAAQN</sequence>
<dbReference type="InterPro" id="IPR023393">
    <property type="entry name" value="START-like_dom_sf"/>
</dbReference>
<evidence type="ECO:0000313" key="3">
    <source>
        <dbReference type="EMBL" id="AYB33491.1"/>
    </source>
</evidence>
<keyword evidence="4" id="KW-1185">Reference proteome</keyword>
<organism evidence="3 4">
    <name type="scientific">Chryseolinea soli</name>
    <dbReference type="NCBI Taxonomy" id="2321403"/>
    <lineage>
        <taxon>Bacteria</taxon>
        <taxon>Pseudomonadati</taxon>
        <taxon>Bacteroidota</taxon>
        <taxon>Cytophagia</taxon>
        <taxon>Cytophagales</taxon>
        <taxon>Fulvivirgaceae</taxon>
        <taxon>Chryseolinea</taxon>
    </lineage>
</organism>
<reference evidence="4" key="1">
    <citation type="submission" date="2018-09" db="EMBL/GenBank/DDBJ databases">
        <title>Chryseolinea sp. KIS68-18 isolated from soil.</title>
        <authorList>
            <person name="Weon H.-Y."/>
            <person name="Kwon S.-W."/>
            <person name="Lee S.A."/>
        </authorList>
    </citation>
    <scope>NUCLEOTIDE SEQUENCE [LARGE SCALE GENOMIC DNA]</scope>
    <source>
        <strain evidence="4">KIS68-18</strain>
    </source>
</reference>
<dbReference type="AlphaFoldDB" id="A0A385ST44"/>
<comment type="similarity">
    <text evidence="1">Belongs to the AHA1 family.</text>
</comment>
<evidence type="ECO:0000259" key="2">
    <source>
        <dbReference type="Pfam" id="PF08327"/>
    </source>
</evidence>
<dbReference type="OrthoDB" id="287565at2"/>
<accession>A0A385ST44</accession>
<dbReference type="EMBL" id="CP032382">
    <property type="protein sequence ID" value="AYB33491.1"/>
    <property type="molecule type" value="Genomic_DNA"/>
</dbReference>
<feature type="domain" description="Activator of Hsp90 ATPase homologue 1/2-like C-terminal" evidence="2">
    <location>
        <begin position="26"/>
        <end position="136"/>
    </location>
</feature>
<dbReference type="Pfam" id="PF08327">
    <property type="entry name" value="AHSA1"/>
    <property type="match status" value="1"/>
</dbReference>
<dbReference type="RefSeq" id="WP_119756725.1">
    <property type="nucleotide sequence ID" value="NZ_CP032382.1"/>
</dbReference>
<name>A0A385ST44_9BACT</name>
<proteinExistence type="inferred from homology"/>
<dbReference type="Proteomes" id="UP000266183">
    <property type="component" value="Chromosome"/>
</dbReference>
<dbReference type="Gene3D" id="3.30.530.20">
    <property type="match status" value="1"/>
</dbReference>
<protein>
    <submittedName>
        <fullName evidence="3">SRPBCC domain-containing protein</fullName>
    </submittedName>
</protein>